<organism evidence="2 3">
    <name type="scientific">Kibdelosporangium banguiense</name>
    <dbReference type="NCBI Taxonomy" id="1365924"/>
    <lineage>
        <taxon>Bacteria</taxon>
        <taxon>Bacillati</taxon>
        <taxon>Actinomycetota</taxon>
        <taxon>Actinomycetes</taxon>
        <taxon>Pseudonocardiales</taxon>
        <taxon>Pseudonocardiaceae</taxon>
        <taxon>Kibdelosporangium</taxon>
    </lineage>
</organism>
<keyword evidence="3" id="KW-1185">Reference proteome</keyword>
<dbReference type="RefSeq" id="WP_209636270.1">
    <property type="nucleotide sequence ID" value="NZ_JAGINW010000001.1"/>
</dbReference>
<name>A0ABS4TAQ1_9PSEU</name>
<dbReference type="Pfam" id="PF12728">
    <property type="entry name" value="HTH_17"/>
    <property type="match status" value="1"/>
</dbReference>
<protein>
    <submittedName>
        <fullName evidence="2">Excisionase family DNA binding protein</fullName>
    </submittedName>
</protein>
<sequence>MRRTTAITRPTTGDVTTPEPILFDVPSAARQLSISRTTLYELLKAGEIESVKIGALRRISLAALHAYTARKAAEYRAA</sequence>
<dbReference type="InterPro" id="IPR041657">
    <property type="entry name" value="HTH_17"/>
</dbReference>
<gene>
    <name evidence="2" type="ORF">JOF56_001796</name>
</gene>
<dbReference type="NCBIfam" id="TIGR01764">
    <property type="entry name" value="excise"/>
    <property type="match status" value="1"/>
</dbReference>
<comment type="caution">
    <text evidence="2">The sequence shown here is derived from an EMBL/GenBank/DDBJ whole genome shotgun (WGS) entry which is preliminary data.</text>
</comment>
<evidence type="ECO:0000313" key="2">
    <source>
        <dbReference type="EMBL" id="MBP2321411.1"/>
    </source>
</evidence>
<accession>A0ABS4TAQ1</accession>
<feature type="domain" description="Helix-turn-helix" evidence="1">
    <location>
        <begin position="23"/>
        <end position="71"/>
    </location>
</feature>
<proteinExistence type="predicted"/>
<evidence type="ECO:0000259" key="1">
    <source>
        <dbReference type="Pfam" id="PF12728"/>
    </source>
</evidence>
<reference evidence="2 3" key="1">
    <citation type="submission" date="2021-03" db="EMBL/GenBank/DDBJ databases">
        <title>Sequencing the genomes of 1000 actinobacteria strains.</title>
        <authorList>
            <person name="Klenk H.-P."/>
        </authorList>
    </citation>
    <scope>NUCLEOTIDE SEQUENCE [LARGE SCALE GENOMIC DNA]</scope>
    <source>
        <strain evidence="2 3">DSM 46670</strain>
    </source>
</reference>
<evidence type="ECO:0000313" key="3">
    <source>
        <dbReference type="Proteomes" id="UP001519332"/>
    </source>
</evidence>
<dbReference type="Proteomes" id="UP001519332">
    <property type="component" value="Unassembled WGS sequence"/>
</dbReference>
<dbReference type="EMBL" id="JAGINW010000001">
    <property type="protein sequence ID" value="MBP2321411.1"/>
    <property type="molecule type" value="Genomic_DNA"/>
</dbReference>
<dbReference type="InterPro" id="IPR010093">
    <property type="entry name" value="SinI_DNA-bd"/>
</dbReference>